<organism evidence="2 3">
    <name type="scientific">Musa troglodytarum</name>
    <name type="common">fe'i banana</name>
    <dbReference type="NCBI Taxonomy" id="320322"/>
    <lineage>
        <taxon>Eukaryota</taxon>
        <taxon>Viridiplantae</taxon>
        <taxon>Streptophyta</taxon>
        <taxon>Embryophyta</taxon>
        <taxon>Tracheophyta</taxon>
        <taxon>Spermatophyta</taxon>
        <taxon>Magnoliopsida</taxon>
        <taxon>Liliopsida</taxon>
        <taxon>Zingiberales</taxon>
        <taxon>Musaceae</taxon>
        <taxon>Musa</taxon>
    </lineage>
</organism>
<dbReference type="Proteomes" id="UP001055439">
    <property type="component" value="Chromosome 1"/>
</dbReference>
<keyword evidence="1" id="KW-0472">Membrane</keyword>
<accession>A0A9E7EDY9</accession>
<feature type="transmembrane region" description="Helical" evidence="1">
    <location>
        <begin position="35"/>
        <end position="56"/>
    </location>
</feature>
<keyword evidence="1" id="KW-1133">Transmembrane helix</keyword>
<protein>
    <submittedName>
        <fullName evidence="2">Uncharacterized protein</fullName>
    </submittedName>
</protein>
<dbReference type="AlphaFoldDB" id="A0A9E7EDY9"/>
<reference evidence="2" key="1">
    <citation type="submission" date="2022-05" db="EMBL/GenBank/DDBJ databases">
        <title>The Musa troglodytarum L. genome provides insights into the mechanism of non-climacteric behaviour and enrichment of carotenoids.</title>
        <authorList>
            <person name="Wang J."/>
        </authorList>
    </citation>
    <scope>NUCLEOTIDE SEQUENCE</scope>
    <source>
        <tissue evidence="2">Leaf</tissue>
    </source>
</reference>
<keyword evidence="1" id="KW-0812">Transmembrane</keyword>
<evidence type="ECO:0000313" key="3">
    <source>
        <dbReference type="Proteomes" id="UP001055439"/>
    </source>
</evidence>
<gene>
    <name evidence="2" type="ORF">MUK42_35021</name>
</gene>
<sequence length="289" mass="32661">MRRFGQCKLEYHRRIGFLGKLMKHQTIEGPLLPVWSFQIAISKLCLWLLLFLLYIATHRCKVLQRSSAPRPMHRGLLSRCCVPPSSPTPVLDNIEPTCLHRPLPNHYPKGDIIWSSQALRATSIGHTFLSSTSGQISGVSCTKASHNNSGHILRLGPHTHRPHLLVCCTTAIHRHRGHILGLGAQTHWAGTSPRVCRGVRLLDWASKSTLLALDQRRFETLIWLSIFLMSPVASEIDRWPCVHRIVFGSRANPDGSINSARFRTCRFFLHLDISSSLGRSFNFFGKSRK</sequence>
<proteinExistence type="predicted"/>
<name>A0A9E7EDY9_9LILI</name>
<keyword evidence="3" id="KW-1185">Reference proteome</keyword>
<dbReference type="EMBL" id="CP097502">
    <property type="protein sequence ID" value="URD75416.1"/>
    <property type="molecule type" value="Genomic_DNA"/>
</dbReference>
<evidence type="ECO:0000256" key="1">
    <source>
        <dbReference type="SAM" id="Phobius"/>
    </source>
</evidence>
<evidence type="ECO:0000313" key="2">
    <source>
        <dbReference type="EMBL" id="URD75416.1"/>
    </source>
</evidence>